<dbReference type="Gene3D" id="3.40.720.10">
    <property type="entry name" value="Alkaline Phosphatase, subunit A"/>
    <property type="match status" value="1"/>
</dbReference>
<dbReference type="SUPFAM" id="SSF53649">
    <property type="entry name" value="Alkaline phosphatase-like"/>
    <property type="match status" value="1"/>
</dbReference>
<dbReference type="InterPro" id="IPR017850">
    <property type="entry name" value="Alkaline_phosphatase_core_sf"/>
</dbReference>
<keyword evidence="1" id="KW-0479">Metal-binding</keyword>
<dbReference type="InterPro" id="IPR000917">
    <property type="entry name" value="Sulfatase_N"/>
</dbReference>
<dbReference type="EMBL" id="AP012057">
    <property type="protein sequence ID" value="BAN02010.1"/>
    <property type="molecule type" value="Genomic_DNA"/>
</dbReference>
<dbReference type="PANTHER" id="PTHR45953:SF1">
    <property type="entry name" value="IDURONATE 2-SULFATASE"/>
    <property type="match status" value="1"/>
</dbReference>
<accession>A0A6C7E697</accession>
<dbReference type="RefSeq" id="WP_015441257.1">
    <property type="nucleotide sequence ID" value="NC_020520.1"/>
</dbReference>
<keyword evidence="2 4" id="KW-0378">Hydrolase</keyword>
<dbReference type="KEGG" id="aym:YM304_16960"/>
<protein>
    <submittedName>
        <fullName evidence="4">Putative sulfatase</fullName>
        <ecNumber evidence="4">3.1.6.-</ecNumber>
    </submittedName>
</protein>
<dbReference type="Proteomes" id="UP000011863">
    <property type="component" value="Chromosome"/>
</dbReference>
<evidence type="ECO:0000313" key="5">
    <source>
        <dbReference type="Proteomes" id="UP000011863"/>
    </source>
</evidence>
<name>A0A6C7E697_ILUCY</name>
<dbReference type="Pfam" id="PF00884">
    <property type="entry name" value="Sulfatase"/>
    <property type="match status" value="1"/>
</dbReference>
<dbReference type="PANTHER" id="PTHR45953">
    <property type="entry name" value="IDURONATE 2-SULFATASE"/>
    <property type="match status" value="1"/>
</dbReference>
<evidence type="ECO:0000256" key="2">
    <source>
        <dbReference type="ARBA" id="ARBA00022801"/>
    </source>
</evidence>
<evidence type="ECO:0000259" key="3">
    <source>
        <dbReference type="Pfam" id="PF00884"/>
    </source>
</evidence>
<sequence length="533" mass="59386">MPDDTSSSKRPNVLFIITDQHRADHVGFMDNNVVQTPNLDALAARGTVFERAWVSNPVCMPNRSTLVTGRMPSSHGVITNDRSLDWGVNTYVRRFRAAGYRTGLLGKSHLQNGISRLTSRDSELERAASDPWPDGWNELEFAEHYLPQDGLGHDVEHSTFDWPDDFYGFDTAELSLNHGAAVEGHHYQWAIERGARHDDLVVPQTADNPKARGGDPWWQVYDPPYGEEFHSSSFVADRTIDFIEGAAAEGSPWLAWASFPDPHHPFTPPGQWYDRHDPDDIELPATFDDPMDGAPGFLKWIQQRSVHDMGNWVDLIGATSPEVTRAAIAANYGTIEMIDDRIGQILAAIERLGQTDDTIVVFTADHGDMMGDHHLLLKGMMHYRGCTQVPMVIADPRRSPGRTTSLISSVDLPSTLLEMCDIDRYHGMQGVSQLPVLDDPTASVRDAVLIEDDIDMALPPMFPTSIRTLITPTHRYSRYTTGEDQLYELGTDDDERTNLSDTHPELRAEMTVQLADTMMAHANKAGGVFASAK</sequence>
<evidence type="ECO:0000313" key="4">
    <source>
        <dbReference type="EMBL" id="BAN02010.1"/>
    </source>
</evidence>
<proteinExistence type="predicted"/>
<organism evidence="4 5">
    <name type="scientific">Ilumatobacter coccineus (strain NBRC 103263 / KCTC 29153 / YM16-304)</name>
    <dbReference type="NCBI Taxonomy" id="1313172"/>
    <lineage>
        <taxon>Bacteria</taxon>
        <taxon>Bacillati</taxon>
        <taxon>Actinomycetota</taxon>
        <taxon>Acidimicrobiia</taxon>
        <taxon>Acidimicrobiales</taxon>
        <taxon>Ilumatobacteraceae</taxon>
        <taxon>Ilumatobacter</taxon>
    </lineage>
</organism>
<dbReference type="GO" id="GO:0005737">
    <property type="term" value="C:cytoplasm"/>
    <property type="evidence" value="ECO:0007669"/>
    <property type="project" value="TreeGrafter"/>
</dbReference>
<dbReference type="AlphaFoldDB" id="A0A6C7E697"/>
<feature type="domain" description="Sulfatase N-terminal" evidence="3">
    <location>
        <begin position="11"/>
        <end position="421"/>
    </location>
</feature>
<gene>
    <name evidence="4" type="ORF">YM304_16960</name>
</gene>
<keyword evidence="5" id="KW-1185">Reference proteome</keyword>
<dbReference type="GO" id="GO:0008484">
    <property type="term" value="F:sulfuric ester hydrolase activity"/>
    <property type="evidence" value="ECO:0007669"/>
    <property type="project" value="TreeGrafter"/>
</dbReference>
<reference evidence="4 5" key="1">
    <citation type="journal article" date="2013" name="Int. J. Syst. Evol. Microbiol.">
        <title>Ilumatobacter nonamiense sp. nov. and Ilumatobacter coccineum sp. nov., isolated from seashore sand.</title>
        <authorList>
            <person name="Matsumoto A."/>
            <person name="Kasai H."/>
            <person name="Matsuo Y."/>
            <person name="Shizuri Y."/>
            <person name="Ichikawa N."/>
            <person name="Fujita N."/>
            <person name="Omura S."/>
            <person name="Takahashi Y."/>
        </authorList>
    </citation>
    <scope>NUCLEOTIDE SEQUENCE [LARGE SCALE GENOMIC DNA]</scope>
    <source>
        <strain evidence="5">NBRC 103263 / KCTC 29153 / YM16-304</strain>
    </source>
</reference>
<dbReference type="OrthoDB" id="9777306at2"/>
<evidence type="ECO:0000256" key="1">
    <source>
        <dbReference type="ARBA" id="ARBA00022723"/>
    </source>
</evidence>
<dbReference type="GO" id="GO:0046872">
    <property type="term" value="F:metal ion binding"/>
    <property type="evidence" value="ECO:0007669"/>
    <property type="project" value="UniProtKB-KW"/>
</dbReference>
<dbReference type="EC" id="3.1.6.-" evidence="4"/>